<dbReference type="Proteomes" id="UP000019763">
    <property type="component" value="Unassembled WGS sequence"/>
</dbReference>
<evidence type="ECO:0000313" key="1">
    <source>
        <dbReference type="EMBL" id="EZG66795.1"/>
    </source>
</evidence>
<protein>
    <submittedName>
        <fullName evidence="1">Uncharacterized protein</fullName>
    </submittedName>
</protein>
<name>A0A023B6V0_GRENI</name>
<dbReference type="RefSeq" id="XP_011130484.1">
    <property type="nucleotide sequence ID" value="XM_011132182.1"/>
</dbReference>
<dbReference type="AlphaFoldDB" id="A0A023B6V0"/>
<comment type="caution">
    <text evidence="1">The sequence shown here is derived from an EMBL/GenBank/DDBJ whole genome shotgun (WGS) entry which is preliminary data.</text>
</comment>
<accession>A0A023B6V0</accession>
<evidence type="ECO:0000313" key="2">
    <source>
        <dbReference type="Proteomes" id="UP000019763"/>
    </source>
</evidence>
<gene>
    <name evidence="1" type="ORF">GNI_075680</name>
</gene>
<organism evidence="1 2">
    <name type="scientific">Gregarina niphandrodes</name>
    <name type="common">Septate eugregarine</name>
    <dbReference type="NCBI Taxonomy" id="110365"/>
    <lineage>
        <taxon>Eukaryota</taxon>
        <taxon>Sar</taxon>
        <taxon>Alveolata</taxon>
        <taxon>Apicomplexa</taxon>
        <taxon>Conoidasida</taxon>
        <taxon>Gregarinasina</taxon>
        <taxon>Eugregarinorida</taxon>
        <taxon>Gregarinidae</taxon>
        <taxon>Gregarina</taxon>
    </lineage>
</organism>
<sequence length="97" mass="11164">MADNYVGCTTTATRQNRPKLFMRYHFQLIKLARMPSNTETTIACMPMGATNTSLTRWEPYYDSHRSMSLYDPVKMTYSSLSTTTANYSNVLKPVNDY</sequence>
<keyword evidence="2" id="KW-1185">Reference proteome</keyword>
<proteinExistence type="predicted"/>
<dbReference type="GeneID" id="22912770"/>
<dbReference type="VEuPathDB" id="CryptoDB:GNI_075680"/>
<reference evidence="1" key="1">
    <citation type="submission" date="2013-12" db="EMBL/GenBank/DDBJ databases">
        <authorList>
            <person name="Omoto C.K."/>
            <person name="Sibley D."/>
            <person name="Venepally P."/>
            <person name="Hadjithomas M."/>
            <person name="Karamycheva S."/>
            <person name="Brunk B."/>
            <person name="Roos D."/>
            <person name="Caler E."/>
            <person name="Lorenzi H."/>
        </authorList>
    </citation>
    <scope>NUCLEOTIDE SEQUENCE</scope>
</reference>
<dbReference type="EMBL" id="AFNH02000566">
    <property type="protein sequence ID" value="EZG66795.1"/>
    <property type="molecule type" value="Genomic_DNA"/>
</dbReference>